<feature type="region of interest" description="Disordered" evidence="2">
    <location>
        <begin position="558"/>
        <end position="578"/>
    </location>
</feature>
<feature type="compositionally biased region" description="Acidic residues" evidence="2">
    <location>
        <begin position="397"/>
        <end position="412"/>
    </location>
</feature>
<dbReference type="OrthoDB" id="5576775at2759"/>
<proteinExistence type="predicted"/>
<feature type="compositionally biased region" description="Polar residues" evidence="2">
    <location>
        <begin position="42"/>
        <end position="53"/>
    </location>
</feature>
<keyword evidence="5" id="KW-1185">Reference proteome</keyword>
<name>A0A0D0BCR3_9AGAR</name>
<organism evidence="4 5">
    <name type="scientific">Collybiopsis luxurians FD-317 M1</name>
    <dbReference type="NCBI Taxonomy" id="944289"/>
    <lineage>
        <taxon>Eukaryota</taxon>
        <taxon>Fungi</taxon>
        <taxon>Dikarya</taxon>
        <taxon>Basidiomycota</taxon>
        <taxon>Agaricomycotina</taxon>
        <taxon>Agaricomycetes</taxon>
        <taxon>Agaricomycetidae</taxon>
        <taxon>Agaricales</taxon>
        <taxon>Marasmiineae</taxon>
        <taxon>Omphalotaceae</taxon>
        <taxon>Collybiopsis</taxon>
        <taxon>Collybiopsis luxurians</taxon>
    </lineage>
</organism>
<feature type="region of interest" description="Disordered" evidence="2">
    <location>
        <begin position="392"/>
        <end position="438"/>
    </location>
</feature>
<dbReference type="InterPro" id="IPR026947">
    <property type="entry name" value="UBN_middle_dom"/>
</dbReference>
<dbReference type="EMBL" id="KN834771">
    <property type="protein sequence ID" value="KIK61465.1"/>
    <property type="molecule type" value="Genomic_DNA"/>
</dbReference>
<evidence type="ECO:0000259" key="3">
    <source>
        <dbReference type="Pfam" id="PF14075"/>
    </source>
</evidence>
<protein>
    <recommendedName>
        <fullName evidence="3">Ubinuclein middle domain-containing protein</fullName>
    </recommendedName>
</protein>
<evidence type="ECO:0000313" key="4">
    <source>
        <dbReference type="EMBL" id="KIK61465.1"/>
    </source>
</evidence>
<feature type="domain" description="Ubinuclein middle" evidence="3">
    <location>
        <begin position="444"/>
        <end position="643"/>
    </location>
</feature>
<feature type="coiled-coil region" evidence="1">
    <location>
        <begin position="233"/>
        <end position="260"/>
    </location>
</feature>
<dbReference type="Pfam" id="PF14075">
    <property type="entry name" value="UBN_AB"/>
    <property type="match status" value="1"/>
</dbReference>
<dbReference type="Proteomes" id="UP000053593">
    <property type="component" value="Unassembled WGS sequence"/>
</dbReference>
<evidence type="ECO:0000313" key="5">
    <source>
        <dbReference type="Proteomes" id="UP000053593"/>
    </source>
</evidence>
<feature type="compositionally biased region" description="Basic residues" evidence="2">
    <location>
        <begin position="419"/>
        <end position="435"/>
    </location>
</feature>
<dbReference type="AlphaFoldDB" id="A0A0D0BCR3"/>
<sequence length="664" mass="76082">MTHESDMFEDEKTRSRPRLNSFRTFRKEDDIVPASVPMHRGASSSRFSSTYSGATSRNQADVAAGIGDPIDISPPSLSPSLLRPRMTSCSLQEDIRESQEDCRHCEKLKSLLGELQLEKFFDEELIQKLRHELEVARTNGASASASTSAAVRQAFHDEIGDLKAQLFQSEDHRRHSEAHFEKERFSIQSHLQRVIDELGEEKACRKHLEEDCWDLQLEKKIMFRQMQEIVVQKSEIEKESLDLKRQIANLTDQLEQAKSIRTGMLCNSNAHDIDDNHAQCLVDIDLTESDQQMGFVDEPEVSTLERSTPPSPMNDPDVNRTLFGLVYREESGRTSELPQVEQDGTQTTTSALVPSAPFTIRYGSTTHGFNAPLKGNLQILDLLKWGARDETNSVLPDDQDDDYEDDSDESIDGGETVGMKRKRVTRSQKAKKAQTKRSTADIGSFSSELQESLQRLKKAFASATTTRRPGRFPINLKPKLMQVTIEAIILGEYDDKFFDFMSTTYPFDNPTITTLIKQMVFNDHLKLLTDRKEALLDELKCQIDKKFPKVKADWEKSVQATDSDSDSGQDSEPSSRPRYFPWNDNRRAILWELVLIVNECHRLQWEKTQLEESQYTGLAVSRSRGRLYDEILRKFPDEWMTKFRISTEVSAIKRKLEKKYCLRE</sequence>
<dbReference type="HOGENOM" id="CLU_413348_0_0_1"/>
<accession>A0A0D0BCR3</accession>
<evidence type="ECO:0000256" key="2">
    <source>
        <dbReference type="SAM" id="MobiDB-lite"/>
    </source>
</evidence>
<reference evidence="4 5" key="1">
    <citation type="submission" date="2014-04" db="EMBL/GenBank/DDBJ databases">
        <title>Evolutionary Origins and Diversification of the Mycorrhizal Mutualists.</title>
        <authorList>
            <consortium name="DOE Joint Genome Institute"/>
            <consortium name="Mycorrhizal Genomics Consortium"/>
            <person name="Kohler A."/>
            <person name="Kuo A."/>
            <person name="Nagy L.G."/>
            <person name="Floudas D."/>
            <person name="Copeland A."/>
            <person name="Barry K.W."/>
            <person name="Cichocki N."/>
            <person name="Veneault-Fourrey C."/>
            <person name="LaButti K."/>
            <person name="Lindquist E.A."/>
            <person name="Lipzen A."/>
            <person name="Lundell T."/>
            <person name="Morin E."/>
            <person name="Murat C."/>
            <person name="Riley R."/>
            <person name="Ohm R."/>
            <person name="Sun H."/>
            <person name="Tunlid A."/>
            <person name="Henrissat B."/>
            <person name="Grigoriev I.V."/>
            <person name="Hibbett D.S."/>
            <person name="Martin F."/>
        </authorList>
    </citation>
    <scope>NUCLEOTIDE SEQUENCE [LARGE SCALE GENOMIC DNA]</scope>
    <source>
        <strain evidence="4 5">FD-317 M1</strain>
    </source>
</reference>
<evidence type="ECO:0000256" key="1">
    <source>
        <dbReference type="SAM" id="Coils"/>
    </source>
</evidence>
<gene>
    <name evidence="4" type="ORF">GYMLUDRAFT_43042</name>
</gene>
<feature type="compositionally biased region" description="Basic and acidic residues" evidence="2">
    <location>
        <begin position="1"/>
        <end position="14"/>
    </location>
</feature>
<feature type="region of interest" description="Disordered" evidence="2">
    <location>
        <begin position="1"/>
        <end position="53"/>
    </location>
</feature>
<keyword evidence="1" id="KW-0175">Coiled coil</keyword>